<feature type="compositionally biased region" description="Polar residues" evidence="7">
    <location>
        <begin position="1"/>
        <end position="12"/>
    </location>
</feature>
<reference evidence="9" key="2">
    <citation type="submission" date="2013-01" db="EMBL/GenBank/DDBJ databases">
        <title>The wheat powdery mildew genome reveals unique evolution of an obligate biotroph.</title>
        <authorList>
            <person name="Oberhaensli S."/>
            <person name="Wicker T."/>
            <person name="Keller B."/>
        </authorList>
    </citation>
    <scope>NUCLEOTIDE SEQUENCE</scope>
    <source>
        <strain evidence="9">96224</strain>
    </source>
</reference>
<reference evidence="11" key="1">
    <citation type="journal article" date="2013" name="Nat. Genet.">
        <title>The wheat powdery mildew genome shows the unique evolution of an obligate biotroph.</title>
        <authorList>
            <person name="Wicker T."/>
            <person name="Oberhaensli S."/>
            <person name="Parlange F."/>
            <person name="Buchmann J.P."/>
            <person name="Shatalina M."/>
            <person name="Roffler S."/>
            <person name="Ben-David R."/>
            <person name="Dolezel J."/>
            <person name="Simkova H."/>
            <person name="Schulze-Lefert P."/>
            <person name="Spanu P.D."/>
            <person name="Bruggmann R."/>
            <person name="Amselem J."/>
            <person name="Quesneville H."/>
            <person name="Ver Loren van Themaat E."/>
            <person name="Paape T."/>
            <person name="Shimizu K.K."/>
            <person name="Keller B."/>
        </authorList>
    </citation>
    <scope>NUCLEOTIDE SEQUENCE [LARGE SCALE GENOMIC DNA]</scope>
    <source>
        <strain evidence="11">96224</strain>
    </source>
</reference>
<accession>A0A061HEQ6</accession>
<organism evidence="10">
    <name type="scientific">Blumeria graminis f. sp. tritici 96224</name>
    <dbReference type="NCBI Taxonomy" id="1268274"/>
    <lineage>
        <taxon>Eukaryota</taxon>
        <taxon>Fungi</taxon>
        <taxon>Dikarya</taxon>
        <taxon>Ascomycota</taxon>
        <taxon>Pezizomycotina</taxon>
        <taxon>Leotiomycetes</taxon>
        <taxon>Erysiphales</taxon>
        <taxon>Erysiphaceae</taxon>
        <taxon>Blumeria</taxon>
    </lineage>
</organism>
<gene>
    <name evidence="9" type="ORF">BGT96224_A20633</name>
    <name evidence="10" type="ORF">BGT96224V2_LOCUS4242</name>
</gene>
<proteinExistence type="inferred from homology"/>
<dbReference type="GO" id="GO:0001046">
    <property type="term" value="F:core promoter sequence-specific DNA binding"/>
    <property type="evidence" value="ECO:0007669"/>
    <property type="project" value="TreeGrafter"/>
</dbReference>
<dbReference type="CDD" id="cd22906">
    <property type="entry name" value="HFD_DRAP1"/>
    <property type="match status" value="1"/>
</dbReference>
<evidence type="ECO:0000256" key="4">
    <source>
        <dbReference type="ARBA" id="ARBA00065307"/>
    </source>
</evidence>
<feature type="region of interest" description="Disordered" evidence="7">
    <location>
        <begin position="153"/>
        <end position="172"/>
    </location>
</feature>
<dbReference type="EMBL" id="UIGY01000110">
    <property type="protein sequence ID" value="SUZ11079.1"/>
    <property type="molecule type" value="Genomic_DNA"/>
</dbReference>
<dbReference type="Gene3D" id="1.10.20.10">
    <property type="entry name" value="Histone, subunit A"/>
    <property type="match status" value="1"/>
</dbReference>
<evidence type="ECO:0000256" key="3">
    <source>
        <dbReference type="ARBA" id="ARBA00061393"/>
    </source>
</evidence>
<evidence type="ECO:0000256" key="7">
    <source>
        <dbReference type="SAM" id="MobiDB-lite"/>
    </source>
</evidence>
<reference evidence="10" key="3">
    <citation type="submission" date="2018-07" db="EMBL/GenBank/DDBJ databases">
        <authorList>
            <person name="Quirk P.G."/>
            <person name="Krulwich T.A."/>
        </authorList>
    </citation>
    <scope>NUCLEOTIDE SEQUENCE</scope>
    <source>
        <strain evidence="10">96224</strain>
    </source>
</reference>
<dbReference type="Proteomes" id="UP000053110">
    <property type="component" value="Unassembled WGS sequence"/>
</dbReference>
<dbReference type="InterPro" id="IPR009072">
    <property type="entry name" value="Histone-fold"/>
</dbReference>
<feature type="region of interest" description="Disordered" evidence="7">
    <location>
        <begin position="1"/>
        <end position="27"/>
    </location>
</feature>
<protein>
    <recommendedName>
        <fullName evidence="5">NCT transcriptional regulatory complex subunit A</fullName>
    </recommendedName>
    <alternativeName>
        <fullName evidence="6">Negative cofactor 2 AB</fullName>
    </alternativeName>
</protein>
<evidence type="ECO:0000256" key="1">
    <source>
        <dbReference type="ARBA" id="ARBA00004123"/>
    </source>
</evidence>
<feature type="non-terminal residue" evidence="10">
    <location>
        <position position="313"/>
    </location>
</feature>
<dbReference type="AlphaFoldDB" id="A0A061HEQ6"/>
<dbReference type="SUPFAM" id="SSF47113">
    <property type="entry name" value="Histone-fold"/>
    <property type="match status" value="1"/>
</dbReference>
<dbReference type="InterPro" id="IPR003958">
    <property type="entry name" value="CBFA_NFYB_domain"/>
</dbReference>
<feature type="region of interest" description="Disordered" evidence="7">
    <location>
        <begin position="262"/>
        <end position="313"/>
    </location>
</feature>
<evidence type="ECO:0000313" key="11">
    <source>
        <dbReference type="Proteomes" id="UP000053110"/>
    </source>
</evidence>
<feature type="domain" description="Transcription factor CBF/NF-Y/archaeal histone" evidence="8">
    <location>
        <begin position="179"/>
        <end position="242"/>
    </location>
</feature>
<evidence type="ECO:0000313" key="10">
    <source>
        <dbReference type="EMBL" id="SUZ11079.1"/>
    </source>
</evidence>
<feature type="compositionally biased region" description="Basic and acidic residues" evidence="7">
    <location>
        <begin position="262"/>
        <end position="293"/>
    </location>
</feature>
<dbReference type="GO" id="GO:0046982">
    <property type="term" value="F:protein heterodimerization activity"/>
    <property type="evidence" value="ECO:0007669"/>
    <property type="project" value="InterPro"/>
</dbReference>
<feature type="compositionally biased region" description="Polar residues" evidence="7">
    <location>
        <begin position="155"/>
        <end position="170"/>
    </location>
</feature>
<dbReference type="InterPro" id="IPR050568">
    <property type="entry name" value="Transcr_DNA_Rep_Reg"/>
</dbReference>
<comment type="subcellular location">
    <subcellularLocation>
        <location evidence="1">Nucleus</location>
    </subcellularLocation>
</comment>
<evidence type="ECO:0000256" key="2">
    <source>
        <dbReference type="ARBA" id="ARBA00023242"/>
    </source>
</evidence>
<evidence type="ECO:0000259" key="8">
    <source>
        <dbReference type="Pfam" id="PF00808"/>
    </source>
</evidence>
<feature type="compositionally biased region" description="Basic residues" evidence="7">
    <location>
        <begin position="294"/>
        <end position="305"/>
    </location>
</feature>
<dbReference type="GO" id="GO:0016251">
    <property type="term" value="F:RNA polymerase II general transcription initiation factor activity"/>
    <property type="evidence" value="ECO:0007669"/>
    <property type="project" value="TreeGrafter"/>
</dbReference>
<dbReference type="PANTHER" id="PTHR10252:SF5">
    <property type="entry name" value="DR1-ASSOCIATED COREPRESSOR"/>
    <property type="match status" value="1"/>
</dbReference>
<sequence length="313" mass="34207">MSTSQFHQQNKRPLSQPPVPLSSSTLPIAITPSPAYKDNYRSGFFPSAEIANGPGTNSDISTQLVLEQEGNRLLSPHPPSALSAYYNSLPVSSQNSNIINNPCHHPQSSYLNIPRSGNTSSEYISEPNDTLVPSVKSNPSIMSASHGSRIYDEYSGQSGSGPSLQYSDPNPNKIEIKTKFPVARIKRIMQADEEVGKVAQVTPVAVSKALELFMIALVSGAADKAREKGSKKVSAQHLKMVVEGQPERFDFLAEIVERVGDSVEGASHDGTKPTRKRKEESESASEEEKEKEKIKLKKKVRGRKKKADEQPPI</sequence>
<comment type="similarity">
    <text evidence="3">Belongs to the NC2 alpha/DRAP1 family.</text>
</comment>
<evidence type="ECO:0000256" key="5">
    <source>
        <dbReference type="ARBA" id="ARBA00072430"/>
    </source>
</evidence>
<dbReference type="OrthoDB" id="653904at2759"/>
<dbReference type="HOGENOM" id="CLU_888495_0_0_1"/>
<name>A0A061HEQ6_BLUGR</name>
<evidence type="ECO:0000313" key="9">
    <source>
        <dbReference type="EMBL" id="EPQ64061.1"/>
    </source>
</evidence>
<dbReference type="FunFam" id="1.10.20.10:FF:000036">
    <property type="entry name" value="CBF/NF-Y family transcription factor"/>
    <property type="match status" value="1"/>
</dbReference>
<evidence type="ECO:0000256" key="6">
    <source>
        <dbReference type="ARBA" id="ARBA00075891"/>
    </source>
</evidence>
<dbReference type="PANTHER" id="PTHR10252">
    <property type="entry name" value="HISTONE-LIKE TRANSCRIPTION FACTOR CCAAT-RELATED"/>
    <property type="match status" value="1"/>
</dbReference>
<dbReference type="Pfam" id="PF00808">
    <property type="entry name" value="CBFD_NFYB_HMF"/>
    <property type="match status" value="1"/>
</dbReference>
<dbReference type="EMBL" id="KE375083">
    <property type="protein sequence ID" value="EPQ64061.1"/>
    <property type="molecule type" value="Genomic_DNA"/>
</dbReference>
<comment type="subunit">
    <text evidence="4">Forms the NCT transcriptional regulatory complex with nctB and mot1.</text>
</comment>
<keyword evidence="2" id="KW-0539">Nucleus</keyword>
<dbReference type="GO" id="GO:0017054">
    <property type="term" value="C:negative cofactor 2 complex"/>
    <property type="evidence" value="ECO:0007669"/>
    <property type="project" value="TreeGrafter"/>
</dbReference>